<evidence type="ECO:0000313" key="6">
    <source>
        <dbReference type="Proteomes" id="UP000701801"/>
    </source>
</evidence>
<dbReference type="OrthoDB" id="2993351at2759"/>
<evidence type="ECO:0000256" key="3">
    <source>
        <dbReference type="ARBA" id="ARBA00022833"/>
    </source>
</evidence>
<evidence type="ECO:0000256" key="2">
    <source>
        <dbReference type="ARBA" id="ARBA00022723"/>
    </source>
</evidence>
<gene>
    <name evidence="5" type="ORF">HYALB_00003290</name>
</gene>
<organism evidence="5 6">
    <name type="scientific">Hymenoscyphus albidus</name>
    <dbReference type="NCBI Taxonomy" id="595503"/>
    <lineage>
        <taxon>Eukaryota</taxon>
        <taxon>Fungi</taxon>
        <taxon>Dikarya</taxon>
        <taxon>Ascomycota</taxon>
        <taxon>Pezizomycotina</taxon>
        <taxon>Leotiomycetes</taxon>
        <taxon>Helotiales</taxon>
        <taxon>Helotiaceae</taxon>
        <taxon>Hymenoscyphus</taxon>
    </lineage>
</organism>
<accession>A0A9N9Q1R0</accession>
<keyword evidence="6" id="KW-1185">Reference proteome</keyword>
<reference evidence="5" key="1">
    <citation type="submission" date="2021-07" db="EMBL/GenBank/DDBJ databases">
        <authorList>
            <person name="Durling M."/>
        </authorList>
    </citation>
    <scope>NUCLEOTIDE SEQUENCE</scope>
</reference>
<dbReference type="Proteomes" id="UP000701801">
    <property type="component" value="Unassembled WGS sequence"/>
</dbReference>
<proteinExistence type="inferred from homology"/>
<dbReference type="GO" id="GO:0016846">
    <property type="term" value="F:carbon-sulfur lyase activity"/>
    <property type="evidence" value="ECO:0007669"/>
    <property type="project" value="InterPro"/>
</dbReference>
<protein>
    <recommendedName>
        <fullName evidence="4">CENP-V/GFA domain-containing protein</fullName>
    </recommendedName>
</protein>
<sequence length="132" mass="14582">MASETSSHVLTTYSGSCHCGANTYTVVLSQPIEHIKVVHCNCKLCTKNGYLNVYPKRKDVKIEGKENLTSYVFSKKSCAHLFCKTCGSSLMASPRASDEGGEEPEDFAVNVRGFDGIDLEKLQYQKYDGRSV</sequence>
<keyword evidence="2" id="KW-0479">Metal-binding</keyword>
<evidence type="ECO:0000313" key="5">
    <source>
        <dbReference type="EMBL" id="CAG8971954.1"/>
    </source>
</evidence>
<dbReference type="Pfam" id="PF04828">
    <property type="entry name" value="GFA"/>
    <property type="match status" value="1"/>
</dbReference>
<dbReference type="AlphaFoldDB" id="A0A9N9Q1R0"/>
<dbReference type="PANTHER" id="PTHR28620">
    <property type="entry name" value="CENTROMERE PROTEIN V"/>
    <property type="match status" value="1"/>
</dbReference>
<dbReference type="SUPFAM" id="SSF51316">
    <property type="entry name" value="Mss4-like"/>
    <property type="match status" value="1"/>
</dbReference>
<dbReference type="InterPro" id="IPR006913">
    <property type="entry name" value="CENP-V/GFA"/>
</dbReference>
<comment type="caution">
    <text evidence="5">The sequence shown here is derived from an EMBL/GenBank/DDBJ whole genome shotgun (WGS) entry which is preliminary data.</text>
</comment>
<keyword evidence="3" id="KW-0862">Zinc</keyword>
<dbReference type="PROSITE" id="PS51891">
    <property type="entry name" value="CENP_V_GFA"/>
    <property type="match status" value="1"/>
</dbReference>
<comment type="similarity">
    <text evidence="1">Belongs to the Gfa family.</text>
</comment>
<dbReference type="EMBL" id="CAJVRM010000031">
    <property type="protein sequence ID" value="CAG8971954.1"/>
    <property type="molecule type" value="Genomic_DNA"/>
</dbReference>
<dbReference type="InterPro" id="IPR052355">
    <property type="entry name" value="CENP-V-like"/>
</dbReference>
<feature type="domain" description="CENP-V/GFA" evidence="4">
    <location>
        <begin position="13"/>
        <end position="128"/>
    </location>
</feature>
<name>A0A9N9Q1R0_9HELO</name>
<evidence type="ECO:0000259" key="4">
    <source>
        <dbReference type="PROSITE" id="PS51891"/>
    </source>
</evidence>
<dbReference type="PANTHER" id="PTHR28620:SF1">
    <property type="entry name" value="CENP-V_GFA DOMAIN-CONTAINING PROTEIN"/>
    <property type="match status" value="1"/>
</dbReference>
<evidence type="ECO:0000256" key="1">
    <source>
        <dbReference type="ARBA" id="ARBA00005495"/>
    </source>
</evidence>
<dbReference type="InterPro" id="IPR011057">
    <property type="entry name" value="Mss4-like_sf"/>
</dbReference>
<dbReference type="Gene3D" id="2.170.150.70">
    <property type="match status" value="1"/>
</dbReference>
<dbReference type="GO" id="GO:0046872">
    <property type="term" value="F:metal ion binding"/>
    <property type="evidence" value="ECO:0007669"/>
    <property type="project" value="UniProtKB-KW"/>
</dbReference>